<dbReference type="EMBL" id="SNWM01000003">
    <property type="protein sequence ID" value="TDO22021.1"/>
    <property type="molecule type" value="Genomic_DNA"/>
</dbReference>
<keyword evidence="2" id="KW-1185">Reference proteome</keyword>
<accession>A0A4R6IJ57</accession>
<dbReference type="RefSeq" id="WP_133556984.1">
    <property type="nucleotide sequence ID" value="NZ_SNWM01000003.1"/>
</dbReference>
<reference evidence="1 2" key="1">
    <citation type="submission" date="2019-03" db="EMBL/GenBank/DDBJ databases">
        <title>Genomic Encyclopedia of Archaeal and Bacterial Type Strains, Phase II (KMG-II): from individual species to whole genera.</title>
        <authorList>
            <person name="Goeker M."/>
        </authorList>
    </citation>
    <scope>NUCLEOTIDE SEQUENCE [LARGE SCALE GENOMIC DNA]</scope>
    <source>
        <strain evidence="1 2">DSM 19034</strain>
    </source>
</reference>
<comment type="caution">
    <text evidence="1">The sequence shown here is derived from an EMBL/GenBank/DDBJ whole genome shotgun (WGS) entry which is preliminary data.</text>
</comment>
<dbReference type="OrthoDB" id="677448at2"/>
<proteinExistence type="predicted"/>
<evidence type="ECO:0000313" key="2">
    <source>
        <dbReference type="Proteomes" id="UP000295499"/>
    </source>
</evidence>
<dbReference type="Proteomes" id="UP000295499">
    <property type="component" value="Unassembled WGS sequence"/>
</dbReference>
<sequence>MDNTLENKDWMAEAPHVAALSRSNPFTVPDQYFEGLNTQILNAVYMDKLKEKAGTFNAEVPAGYFENLSADIFSRIFIDTIQSKATETGFDVPRGYFEQLESKITQRISLEEQPEKVTPIFKLWHSSMLKYATAACIVLISAFGIYVNQDDAIPAAPVVTSKAALQAEQILFDIDEEVIIDHIQSSNTTQAANTSASKAELEEYIINNYSQTDIASSL</sequence>
<dbReference type="AlphaFoldDB" id="A0A4R6IJ57"/>
<protein>
    <submittedName>
        <fullName evidence="1">Uncharacterized protein</fullName>
    </submittedName>
</protein>
<name>A0A4R6IJ57_9SPHI</name>
<organism evidence="1 2">
    <name type="scientific">Pedobacter duraquae</name>
    <dbReference type="NCBI Taxonomy" id="425511"/>
    <lineage>
        <taxon>Bacteria</taxon>
        <taxon>Pseudomonadati</taxon>
        <taxon>Bacteroidota</taxon>
        <taxon>Sphingobacteriia</taxon>
        <taxon>Sphingobacteriales</taxon>
        <taxon>Sphingobacteriaceae</taxon>
        <taxon>Pedobacter</taxon>
    </lineage>
</organism>
<gene>
    <name evidence="1" type="ORF">CLV32_3135</name>
</gene>
<evidence type="ECO:0000313" key="1">
    <source>
        <dbReference type="EMBL" id="TDO22021.1"/>
    </source>
</evidence>